<evidence type="ECO:0000313" key="2">
    <source>
        <dbReference type="EMBL" id="KAK2609198.1"/>
    </source>
</evidence>
<dbReference type="EMBL" id="JASWJB010000026">
    <property type="protein sequence ID" value="KAK2609198.1"/>
    <property type="molecule type" value="Genomic_DNA"/>
</dbReference>
<feature type="region of interest" description="Disordered" evidence="1">
    <location>
        <begin position="25"/>
        <end position="45"/>
    </location>
</feature>
<proteinExistence type="predicted"/>
<sequence>MFSTVSSETYPNQVVRLGHCPPQHVMPPKQASEDPNADQFAATPIRTATTVKSEEECYDLLAKEMASIPDRETPAPQHEETNIEGPQASPSDGEHRTLATMLLKHRSSDMAASGLSRAPAASTSTNLIIAKTIRAAMAGIRPRS</sequence>
<comment type="caution">
    <text evidence="2">The sequence shown here is derived from an EMBL/GenBank/DDBJ whole genome shotgun (WGS) entry which is preliminary data.</text>
</comment>
<name>A0AAJ0FXG7_9HYPO</name>
<reference evidence="2" key="1">
    <citation type="submission" date="2023-06" db="EMBL/GenBank/DDBJ databases">
        <title>Conoideocrella luteorostrata (Hypocreales: Clavicipitaceae), a potential biocontrol fungus for elongate hemlock scale in United States Christmas tree production areas.</title>
        <authorList>
            <person name="Barrett H."/>
            <person name="Lovett B."/>
            <person name="Macias A.M."/>
            <person name="Stajich J.E."/>
            <person name="Kasson M.T."/>
        </authorList>
    </citation>
    <scope>NUCLEOTIDE SEQUENCE</scope>
    <source>
        <strain evidence="2">ARSEF 14590</strain>
    </source>
</reference>
<evidence type="ECO:0000313" key="3">
    <source>
        <dbReference type="Proteomes" id="UP001251528"/>
    </source>
</evidence>
<protein>
    <submittedName>
        <fullName evidence="2">Uncharacterized protein</fullName>
    </submittedName>
</protein>
<organism evidence="2 3">
    <name type="scientific">Conoideocrella luteorostrata</name>
    <dbReference type="NCBI Taxonomy" id="1105319"/>
    <lineage>
        <taxon>Eukaryota</taxon>
        <taxon>Fungi</taxon>
        <taxon>Dikarya</taxon>
        <taxon>Ascomycota</taxon>
        <taxon>Pezizomycotina</taxon>
        <taxon>Sordariomycetes</taxon>
        <taxon>Hypocreomycetidae</taxon>
        <taxon>Hypocreales</taxon>
        <taxon>Clavicipitaceae</taxon>
        <taxon>Conoideocrella</taxon>
    </lineage>
</organism>
<evidence type="ECO:0000256" key="1">
    <source>
        <dbReference type="SAM" id="MobiDB-lite"/>
    </source>
</evidence>
<keyword evidence="3" id="KW-1185">Reference proteome</keyword>
<dbReference type="Proteomes" id="UP001251528">
    <property type="component" value="Unassembled WGS sequence"/>
</dbReference>
<gene>
    <name evidence="2" type="ORF">QQS21_002280</name>
</gene>
<feature type="compositionally biased region" description="Basic and acidic residues" evidence="1">
    <location>
        <begin position="69"/>
        <end position="81"/>
    </location>
</feature>
<dbReference type="AlphaFoldDB" id="A0AAJ0FXG7"/>
<feature type="region of interest" description="Disordered" evidence="1">
    <location>
        <begin position="65"/>
        <end position="97"/>
    </location>
</feature>
<accession>A0AAJ0FXG7</accession>